<sequence length="373" mass="40888">MRYQPTVWNSPEEFIRRCQPERPHLFMDSETLRQTAQRFQAGFAGLVTYAVKANPDPMVLSQLINVGIQTFDVASITEIETIRQMGEDLILHYNNPVRSRDEIERAVALGVRSFSVDRLSEMEKLLAVLPWGSEVSVRLHMDVAGAAYDFGTKFGAEAETCVQLLRRAHGAGMVASMTFHPGTQCINPTAWERYIVKCAEIAGRAQVPLARLNVGGGFPSDRGTGPVDLSVYFDAIYQAVRDNFDQAPLLVCEPGRAMVAEAGNLILRVKARDGSQIFLNDGVYGGLAEFSDIGICGRMYVVDDQAHPKGGAKQGYMAFGPTCDSLDQLDAPLDLPINLKDGDYIIIQGMGAYVQSIATRFNGFGDIPTIQAL</sequence>
<organism evidence="9 10">
    <name type="scientific">Amylibacter marinus</name>
    <dbReference type="NCBI Taxonomy" id="1475483"/>
    <lineage>
        <taxon>Bacteria</taxon>
        <taxon>Pseudomonadati</taxon>
        <taxon>Pseudomonadota</taxon>
        <taxon>Alphaproteobacteria</taxon>
        <taxon>Rhodobacterales</taxon>
        <taxon>Paracoccaceae</taxon>
        <taxon>Amylibacter</taxon>
    </lineage>
</organism>
<evidence type="ECO:0000256" key="5">
    <source>
        <dbReference type="ARBA" id="ARBA00034115"/>
    </source>
</evidence>
<accession>A0ABQ5VRS8</accession>
<protein>
    <recommendedName>
        <fullName evidence="6">ornithine decarboxylase</fullName>
        <ecNumber evidence="6">4.1.1.17</ecNumber>
    </recommendedName>
</protein>
<evidence type="ECO:0000313" key="10">
    <source>
        <dbReference type="Proteomes" id="UP001156694"/>
    </source>
</evidence>
<dbReference type="PRINTS" id="PR01182">
    <property type="entry name" value="ORNDCRBXLASE"/>
</dbReference>
<dbReference type="EMBL" id="BSNN01000002">
    <property type="protein sequence ID" value="GLQ33876.1"/>
    <property type="molecule type" value="Genomic_DNA"/>
</dbReference>
<dbReference type="Gene3D" id="2.40.37.10">
    <property type="entry name" value="Lyase, Ornithine Decarboxylase, Chain A, domain 1"/>
    <property type="match status" value="1"/>
</dbReference>
<gene>
    <name evidence="9" type="ORF">GCM10007939_01590</name>
</gene>
<evidence type="ECO:0000256" key="3">
    <source>
        <dbReference type="ARBA" id="ARBA00022898"/>
    </source>
</evidence>
<dbReference type="InterPro" id="IPR000183">
    <property type="entry name" value="Orn/DAP/Arg_de-COase"/>
</dbReference>
<comment type="similarity">
    <text evidence="2">Belongs to the Orn/Lys/Arg decarboxylase class-II family.</text>
</comment>
<evidence type="ECO:0000256" key="7">
    <source>
        <dbReference type="ARBA" id="ARBA00049127"/>
    </source>
</evidence>
<proteinExistence type="inferred from homology"/>
<dbReference type="PANTHER" id="PTHR11482">
    <property type="entry name" value="ARGININE/DIAMINOPIMELATE/ORNITHINE DECARBOXYLASE"/>
    <property type="match status" value="1"/>
</dbReference>
<evidence type="ECO:0000256" key="1">
    <source>
        <dbReference type="ARBA" id="ARBA00001933"/>
    </source>
</evidence>
<dbReference type="InterPro" id="IPR009006">
    <property type="entry name" value="Ala_racemase/Decarboxylase_C"/>
</dbReference>
<dbReference type="PANTHER" id="PTHR11482:SF6">
    <property type="entry name" value="ORNITHINE DECARBOXYLASE 1-RELATED"/>
    <property type="match status" value="1"/>
</dbReference>
<name>A0ABQ5VRS8_9RHOB</name>
<dbReference type="RefSeq" id="WP_284375220.1">
    <property type="nucleotide sequence ID" value="NZ_BSNN01000002.1"/>
</dbReference>
<comment type="cofactor">
    <cofactor evidence="1">
        <name>pyridoxal 5'-phosphate</name>
        <dbReference type="ChEBI" id="CHEBI:597326"/>
    </cofactor>
</comment>
<dbReference type="Proteomes" id="UP001156694">
    <property type="component" value="Unassembled WGS sequence"/>
</dbReference>
<keyword evidence="4" id="KW-0456">Lyase</keyword>
<comment type="catalytic activity">
    <reaction evidence="7">
        <text>L-ornithine + H(+) = putrescine + CO2</text>
        <dbReference type="Rhea" id="RHEA:22964"/>
        <dbReference type="ChEBI" id="CHEBI:15378"/>
        <dbReference type="ChEBI" id="CHEBI:16526"/>
        <dbReference type="ChEBI" id="CHEBI:46911"/>
        <dbReference type="ChEBI" id="CHEBI:326268"/>
        <dbReference type="EC" id="4.1.1.17"/>
    </reaction>
</comment>
<evidence type="ECO:0000256" key="2">
    <source>
        <dbReference type="ARBA" id="ARBA00008872"/>
    </source>
</evidence>
<dbReference type="SUPFAM" id="SSF51419">
    <property type="entry name" value="PLP-binding barrel"/>
    <property type="match status" value="1"/>
</dbReference>
<dbReference type="InterPro" id="IPR022644">
    <property type="entry name" value="De-COase2_N"/>
</dbReference>
<dbReference type="PRINTS" id="PR01179">
    <property type="entry name" value="ODADCRBXLASE"/>
</dbReference>
<dbReference type="Gene3D" id="3.20.20.10">
    <property type="entry name" value="Alanine racemase"/>
    <property type="match status" value="1"/>
</dbReference>
<dbReference type="InterPro" id="IPR022653">
    <property type="entry name" value="De-COase2_pyr-phos_BS"/>
</dbReference>
<comment type="caution">
    <text evidence="9">The sequence shown here is derived from an EMBL/GenBank/DDBJ whole genome shotgun (WGS) entry which is preliminary data.</text>
</comment>
<dbReference type="CDD" id="cd00622">
    <property type="entry name" value="PLPDE_III_ODC"/>
    <property type="match status" value="1"/>
</dbReference>
<dbReference type="PROSITE" id="PS00878">
    <property type="entry name" value="ODR_DC_2_1"/>
    <property type="match status" value="1"/>
</dbReference>
<evidence type="ECO:0000256" key="4">
    <source>
        <dbReference type="ARBA" id="ARBA00023239"/>
    </source>
</evidence>
<reference evidence="10" key="1">
    <citation type="journal article" date="2019" name="Int. J. Syst. Evol. Microbiol.">
        <title>The Global Catalogue of Microorganisms (GCM) 10K type strain sequencing project: providing services to taxonomists for standard genome sequencing and annotation.</title>
        <authorList>
            <consortium name="The Broad Institute Genomics Platform"/>
            <consortium name="The Broad Institute Genome Sequencing Center for Infectious Disease"/>
            <person name="Wu L."/>
            <person name="Ma J."/>
        </authorList>
    </citation>
    <scope>NUCLEOTIDE SEQUENCE [LARGE SCALE GENOMIC DNA]</scope>
    <source>
        <strain evidence="10">NBRC 110140</strain>
    </source>
</reference>
<dbReference type="InterPro" id="IPR002433">
    <property type="entry name" value="Orn_de-COase"/>
</dbReference>
<comment type="pathway">
    <text evidence="5">Amine and polyamine biosynthesis; putrescine biosynthesis via L-ornithine pathway; putrescine from L-ornithine: step 1/1.</text>
</comment>
<dbReference type="Pfam" id="PF02784">
    <property type="entry name" value="Orn_Arg_deC_N"/>
    <property type="match status" value="1"/>
</dbReference>
<evidence type="ECO:0000259" key="8">
    <source>
        <dbReference type="Pfam" id="PF02784"/>
    </source>
</evidence>
<evidence type="ECO:0000313" key="9">
    <source>
        <dbReference type="EMBL" id="GLQ33876.1"/>
    </source>
</evidence>
<feature type="domain" description="Orn/DAP/Arg decarboxylase 2 N-terminal" evidence="8">
    <location>
        <begin position="32"/>
        <end position="260"/>
    </location>
</feature>
<evidence type="ECO:0000256" key="6">
    <source>
        <dbReference type="ARBA" id="ARBA00034138"/>
    </source>
</evidence>
<dbReference type="InterPro" id="IPR029066">
    <property type="entry name" value="PLP-binding_barrel"/>
</dbReference>
<keyword evidence="3" id="KW-0663">Pyridoxal phosphate</keyword>
<dbReference type="EC" id="4.1.1.17" evidence="6"/>
<dbReference type="SUPFAM" id="SSF50621">
    <property type="entry name" value="Alanine racemase C-terminal domain-like"/>
    <property type="match status" value="1"/>
</dbReference>
<keyword evidence="10" id="KW-1185">Reference proteome</keyword>